<evidence type="ECO:0000256" key="3">
    <source>
        <dbReference type="ARBA" id="ARBA00022490"/>
    </source>
</evidence>
<comment type="similarity">
    <text evidence="2">Belongs to the MLF family.</text>
</comment>
<evidence type="ECO:0000256" key="2">
    <source>
        <dbReference type="ARBA" id="ARBA00008332"/>
    </source>
</evidence>
<gene>
    <name evidence="6" type="ORF">Adt_17040</name>
</gene>
<dbReference type="EMBL" id="JBFOLK010000005">
    <property type="protein sequence ID" value="KAL2511440.1"/>
    <property type="molecule type" value="Genomic_DNA"/>
</dbReference>
<comment type="caution">
    <text evidence="6">The sequence shown here is derived from an EMBL/GenBank/DDBJ whole genome shotgun (WGS) entry which is preliminary data.</text>
</comment>
<organism evidence="6 7">
    <name type="scientific">Abeliophyllum distichum</name>
    <dbReference type="NCBI Taxonomy" id="126358"/>
    <lineage>
        <taxon>Eukaryota</taxon>
        <taxon>Viridiplantae</taxon>
        <taxon>Streptophyta</taxon>
        <taxon>Embryophyta</taxon>
        <taxon>Tracheophyta</taxon>
        <taxon>Spermatophyta</taxon>
        <taxon>Magnoliopsida</taxon>
        <taxon>eudicotyledons</taxon>
        <taxon>Gunneridae</taxon>
        <taxon>Pentapetalae</taxon>
        <taxon>asterids</taxon>
        <taxon>lamiids</taxon>
        <taxon>Lamiales</taxon>
        <taxon>Oleaceae</taxon>
        <taxon>Forsythieae</taxon>
        <taxon>Abeliophyllum</taxon>
    </lineage>
</organism>
<dbReference type="AlphaFoldDB" id="A0ABD1TFE7"/>
<protein>
    <submittedName>
        <fullName evidence="6">Calcium-binding EF-hand family protein</fullName>
    </submittedName>
</protein>
<dbReference type="Pfam" id="PF10248">
    <property type="entry name" value="Mlf1IP"/>
    <property type="match status" value="1"/>
</dbReference>
<evidence type="ECO:0000256" key="5">
    <source>
        <dbReference type="SAM" id="MobiDB-lite"/>
    </source>
</evidence>
<dbReference type="InterPro" id="IPR019376">
    <property type="entry name" value="Myeloid_leukemia_factor"/>
</dbReference>
<evidence type="ECO:0000256" key="1">
    <source>
        <dbReference type="ARBA" id="ARBA00004496"/>
    </source>
</evidence>
<evidence type="ECO:0000256" key="4">
    <source>
        <dbReference type="ARBA" id="ARBA00022553"/>
    </source>
</evidence>
<reference evidence="7" key="1">
    <citation type="submission" date="2024-07" db="EMBL/GenBank/DDBJ databases">
        <title>Two chromosome-level genome assemblies of Korean endemic species Abeliophyllum distichum and Forsythia ovata (Oleaceae).</title>
        <authorList>
            <person name="Jang H."/>
        </authorList>
    </citation>
    <scope>NUCLEOTIDE SEQUENCE [LARGE SCALE GENOMIC DNA]</scope>
</reference>
<keyword evidence="4" id="KW-0597">Phosphoprotein</keyword>
<feature type="compositionally biased region" description="Basic residues" evidence="5">
    <location>
        <begin position="240"/>
        <end position="249"/>
    </location>
</feature>
<evidence type="ECO:0000313" key="7">
    <source>
        <dbReference type="Proteomes" id="UP001604336"/>
    </source>
</evidence>
<keyword evidence="3" id="KW-0963">Cytoplasm</keyword>
<keyword evidence="7" id="KW-1185">Reference proteome</keyword>
<feature type="region of interest" description="Disordered" evidence="5">
    <location>
        <begin position="228"/>
        <end position="249"/>
    </location>
</feature>
<sequence>MAKLFGGKDPFDHPFFTQPFGGLFGGKDLFDDPFFTLPFDRQPGSARQITIQELNPDSDSENVQSKDMSNKELVVKNPTDYASGTQSFIYQRVAYGGPDGVYYSSSTGKMTGGDGVVLMEMKEEDKIVGESLHTLSKGIHDKGHSVTTKQSSDGRVDSLQTLHNLNEDELASFEENWKITAEKNLPGWNNGFNLLDNSGSDIGSWNDFPNWSGWGGWALPSLEYFGNGGESEPNDESHGRSPHGRSRKVVPSRVNFLSLCGE</sequence>
<dbReference type="Proteomes" id="UP001604336">
    <property type="component" value="Unassembled WGS sequence"/>
</dbReference>
<comment type="subcellular location">
    <subcellularLocation>
        <location evidence="1">Cytoplasm</location>
    </subcellularLocation>
</comment>
<evidence type="ECO:0000313" key="6">
    <source>
        <dbReference type="EMBL" id="KAL2511440.1"/>
    </source>
</evidence>
<name>A0ABD1TFE7_9LAMI</name>
<dbReference type="GO" id="GO:0005737">
    <property type="term" value="C:cytoplasm"/>
    <property type="evidence" value="ECO:0007669"/>
    <property type="project" value="UniProtKB-SubCell"/>
</dbReference>
<dbReference type="PANTHER" id="PTHR13105">
    <property type="entry name" value="MYELOID LEUKEMIA FACTOR"/>
    <property type="match status" value="1"/>
</dbReference>
<accession>A0ABD1TFE7</accession>
<proteinExistence type="inferred from homology"/>